<organism evidence="3">
    <name type="scientific">Armillaria sinapina</name>
    <dbReference type="NCBI Taxonomy" id="64372"/>
    <lineage>
        <taxon>Eukaryota</taxon>
        <taxon>Fungi</taxon>
        <taxon>Dikarya</taxon>
        <taxon>Basidiomycota</taxon>
        <taxon>Agaricomycotina</taxon>
        <taxon>Agaricomycetes</taxon>
        <taxon>Agaricomycetidae</taxon>
        <taxon>Agaricales</taxon>
        <taxon>Marasmiineae</taxon>
        <taxon>Physalacriaceae</taxon>
        <taxon>Armillaria</taxon>
    </lineage>
</organism>
<dbReference type="Gene3D" id="3.10.28.10">
    <property type="entry name" value="Homing endonucleases"/>
    <property type="match status" value="2"/>
</dbReference>
<feature type="domain" description="Homing endonuclease LAGLIDADG" evidence="2">
    <location>
        <begin position="55"/>
        <end position="222"/>
    </location>
</feature>
<gene>
    <name evidence="3" type="primary">oi1nad5</name>
</gene>
<keyword evidence="3" id="KW-0496">Mitochondrion</keyword>
<dbReference type="AlphaFoldDB" id="A0A4D6FF01"/>
<dbReference type="GeneID" id="40135474"/>
<name>A0A4D6FF01_9AGAR</name>
<dbReference type="RefSeq" id="YP_009631564.1">
    <property type="nucleotide sequence ID" value="NC_042229.1"/>
</dbReference>
<dbReference type="InterPro" id="IPR052500">
    <property type="entry name" value="Chloro/Mito_RNA_Process"/>
</dbReference>
<dbReference type="InterPro" id="IPR004860">
    <property type="entry name" value="LAGLIDADG_dom"/>
</dbReference>
<dbReference type="GO" id="GO:0004519">
    <property type="term" value="F:endonuclease activity"/>
    <property type="evidence" value="ECO:0007669"/>
    <property type="project" value="InterPro"/>
</dbReference>
<reference evidence="3" key="1">
    <citation type="journal article" date="2019" name="BMC Genomics">
        <title>Mobile genetic elements explain size variation in the mitochondrial genomes of four closely-related Armillaria species.</title>
        <authorList>
            <person name="Kolesnikova A.I."/>
            <person name="Putintseva Y.A."/>
            <person name="Simonov E.P."/>
            <person name="Biriukov V.V."/>
            <person name="Oreshkova N.V."/>
            <person name="Pavlov I.N."/>
            <person name="Sharov V.V."/>
            <person name="Kuzmin D.A."/>
            <person name="Anderson J.B."/>
            <person name="Krutovsky K.V."/>
        </authorList>
    </citation>
    <scope>NUCLEOTIDE SEQUENCE</scope>
</reference>
<proteinExistence type="predicted"/>
<dbReference type="EMBL" id="MH282847">
    <property type="protein sequence ID" value="QCB16344.1"/>
    <property type="molecule type" value="Genomic_DNA"/>
</dbReference>
<protein>
    <recommendedName>
        <fullName evidence="2">Homing endonuclease LAGLIDADG domain-containing protein</fullName>
    </recommendedName>
</protein>
<geneLocation type="mitochondrion" evidence="3"/>
<dbReference type="GO" id="GO:0045292">
    <property type="term" value="P:mRNA cis splicing, via spliceosome"/>
    <property type="evidence" value="ECO:0007669"/>
    <property type="project" value="TreeGrafter"/>
</dbReference>
<dbReference type="PANTHER" id="PTHR47539">
    <property type="entry name" value="PENTATRICOPEPTIDE REPEAT-CONTAINING PROTEIN OTP51, CHLOROPLASTIC"/>
    <property type="match status" value="1"/>
</dbReference>
<evidence type="ECO:0000313" key="3">
    <source>
        <dbReference type="EMBL" id="QCB16344.1"/>
    </source>
</evidence>
<dbReference type="PANTHER" id="PTHR47539:SF1">
    <property type="entry name" value="PENTATRICOPEPTIDE REPEAT-CONTAINING PROTEIN OTP51, CHLOROPLASTIC"/>
    <property type="match status" value="1"/>
</dbReference>
<comment type="function">
    <text evidence="1">Mitochondrial DNA endonuclease involved in intron homing.</text>
</comment>
<dbReference type="Pfam" id="PF03161">
    <property type="entry name" value="LAGLIDADG_2"/>
    <property type="match status" value="1"/>
</dbReference>
<dbReference type="SUPFAM" id="SSF55608">
    <property type="entry name" value="Homing endonucleases"/>
    <property type="match status" value="1"/>
</dbReference>
<evidence type="ECO:0000259" key="2">
    <source>
        <dbReference type="Pfam" id="PF03161"/>
    </source>
</evidence>
<dbReference type="GO" id="GO:0000373">
    <property type="term" value="P:Group II intron splicing"/>
    <property type="evidence" value="ECO:0007669"/>
    <property type="project" value="TreeGrafter"/>
</dbReference>
<evidence type="ECO:0000256" key="1">
    <source>
        <dbReference type="ARBA" id="ARBA00002670"/>
    </source>
</evidence>
<sequence length="243" mass="28558">MFPSDVNIFNIVKEHNLWGEHTLAFLHSIKLSNNRAPLFNKDFKKNVKLTDVQKDILIGTILGDACLEWGKTYKNARLRFDQTFPNHTSYLMHIFSHFYDLSGKGPKVSFRKADKRTGKVYSSIHFKTLVFPCFNYYYDLFYKNGKKFIPDNIIELLNARVLAYWICDDGGKGSNNETHLYTLSYTYNEILLLTEALKLNFKLRTWTYEKYPGQWVIVIPVKQEIPLKTIVLPYIHYTVLHKI</sequence>
<accession>A0A4D6FF01</accession>
<dbReference type="InterPro" id="IPR027434">
    <property type="entry name" value="Homing_endonucl"/>
</dbReference>